<reference evidence="7 8" key="1">
    <citation type="submission" date="2016-12" db="EMBL/GenBank/DDBJ databases">
        <title>The genomes of Aspergillus section Nigri reveals drivers in fungal speciation.</title>
        <authorList>
            <consortium name="DOE Joint Genome Institute"/>
            <person name="Vesth T.C."/>
            <person name="Nybo J."/>
            <person name="Theobald S."/>
            <person name="Brandl J."/>
            <person name="Frisvad J.C."/>
            <person name="Nielsen K.F."/>
            <person name="Lyhne E.K."/>
            <person name="Kogle M.E."/>
            <person name="Kuo A."/>
            <person name="Riley R."/>
            <person name="Clum A."/>
            <person name="Nolan M."/>
            <person name="Lipzen A."/>
            <person name="Salamov A."/>
            <person name="Henrissat B."/>
            <person name="Wiebenga A."/>
            <person name="De Vries R.P."/>
            <person name="Grigoriev I.V."/>
            <person name="Mortensen U.H."/>
            <person name="Andersen M.R."/>
            <person name="Baker S.E."/>
        </authorList>
    </citation>
    <scope>NUCLEOTIDE SEQUENCE [LARGE SCALE GENOMIC DNA]</scope>
    <source>
        <strain evidence="7 8">JOP 1030-1</strain>
    </source>
</reference>
<dbReference type="GO" id="GO:0008270">
    <property type="term" value="F:zinc ion binding"/>
    <property type="evidence" value="ECO:0007669"/>
    <property type="project" value="InterPro"/>
</dbReference>
<dbReference type="InterPro" id="IPR001138">
    <property type="entry name" value="Zn2Cys6_DnaBD"/>
</dbReference>
<feature type="region of interest" description="Disordered" evidence="5">
    <location>
        <begin position="66"/>
        <end position="88"/>
    </location>
</feature>
<dbReference type="STRING" id="1450539.A0A318ZFR7"/>
<feature type="compositionally biased region" description="Polar residues" evidence="5">
    <location>
        <begin position="591"/>
        <end position="623"/>
    </location>
</feature>
<dbReference type="SUPFAM" id="SSF57701">
    <property type="entry name" value="Zn2/Cys6 DNA-binding domain"/>
    <property type="match status" value="1"/>
</dbReference>
<evidence type="ECO:0000256" key="5">
    <source>
        <dbReference type="SAM" id="MobiDB-lite"/>
    </source>
</evidence>
<keyword evidence="1" id="KW-0805">Transcription regulation</keyword>
<dbReference type="InterPro" id="IPR021858">
    <property type="entry name" value="Fun_TF"/>
</dbReference>
<evidence type="ECO:0000256" key="3">
    <source>
        <dbReference type="ARBA" id="ARBA00023163"/>
    </source>
</evidence>
<evidence type="ECO:0000259" key="6">
    <source>
        <dbReference type="PROSITE" id="PS50048"/>
    </source>
</evidence>
<accession>A0A318ZFR7</accession>
<dbReference type="Gene3D" id="4.10.240.10">
    <property type="entry name" value="Zn(2)-C6 fungal-type DNA-binding domain"/>
    <property type="match status" value="1"/>
</dbReference>
<keyword evidence="8" id="KW-1185">Reference proteome</keyword>
<evidence type="ECO:0000256" key="1">
    <source>
        <dbReference type="ARBA" id="ARBA00023015"/>
    </source>
</evidence>
<dbReference type="InterPro" id="IPR036864">
    <property type="entry name" value="Zn2-C6_fun-type_DNA-bd_sf"/>
</dbReference>
<dbReference type="Pfam" id="PF11951">
    <property type="entry name" value="Fungal_trans_2"/>
    <property type="match status" value="1"/>
</dbReference>
<dbReference type="Proteomes" id="UP000248349">
    <property type="component" value="Unassembled WGS sequence"/>
</dbReference>
<gene>
    <name evidence="7" type="ORF">BP01DRAFT_415789</name>
</gene>
<dbReference type="SMART" id="SM00066">
    <property type="entry name" value="GAL4"/>
    <property type="match status" value="1"/>
</dbReference>
<dbReference type="RefSeq" id="XP_025431529.1">
    <property type="nucleotide sequence ID" value="XM_025579161.1"/>
</dbReference>
<dbReference type="PANTHER" id="PTHR38791">
    <property type="entry name" value="ZN(II)2CYS6 TRANSCRIPTION FACTOR (EUROFUNG)-RELATED-RELATED"/>
    <property type="match status" value="1"/>
</dbReference>
<organism evidence="7 8">
    <name type="scientific">Aspergillus saccharolyticus JOP 1030-1</name>
    <dbReference type="NCBI Taxonomy" id="1450539"/>
    <lineage>
        <taxon>Eukaryota</taxon>
        <taxon>Fungi</taxon>
        <taxon>Dikarya</taxon>
        <taxon>Ascomycota</taxon>
        <taxon>Pezizomycotina</taxon>
        <taxon>Eurotiomycetes</taxon>
        <taxon>Eurotiomycetidae</taxon>
        <taxon>Eurotiales</taxon>
        <taxon>Aspergillaceae</taxon>
        <taxon>Aspergillus</taxon>
        <taxon>Aspergillus subgen. Circumdati</taxon>
    </lineage>
</organism>
<feature type="region of interest" description="Disordered" evidence="5">
    <location>
        <begin position="569"/>
        <end position="632"/>
    </location>
</feature>
<dbReference type="GO" id="GO:0003677">
    <property type="term" value="F:DNA binding"/>
    <property type="evidence" value="ECO:0007669"/>
    <property type="project" value="UniProtKB-KW"/>
</dbReference>
<dbReference type="AlphaFoldDB" id="A0A318ZFR7"/>
<feature type="compositionally biased region" description="Polar residues" evidence="5">
    <location>
        <begin position="66"/>
        <end position="82"/>
    </location>
</feature>
<dbReference type="CDD" id="cd00067">
    <property type="entry name" value="GAL4"/>
    <property type="match status" value="1"/>
</dbReference>
<evidence type="ECO:0000313" key="8">
    <source>
        <dbReference type="Proteomes" id="UP000248349"/>
    </source>
</evidence>
<evidence type="ECO:0000313" key="7">
    <source>
        <dbReference type="EMBL" id="PYH45547.1"/>
    </source>
</evidence>
<dbReference type="PROSITE" id="PS00463">
    <property type="entry name" value="ZN2_CY6_FUNGAL_1"/>
    <property type="match status" value="1"/>
</dbReference>
<dbReference type="Pfam" id="PF00172">
    <property type="entry name" value="Zn_clus"/>
    <property type="match status" value="1"/>
</dbReference>
<keyword evidence="2" id="KW-0238">DNA-binding</keyword>
<dbReference type="EMBL" id="KZ821231">
    <property type="protein sequence ID" value="PYH45547.1"/>
    <property type="molecule type" value="Genomic_DNA"/>
</dbReference>
<dbReference type="PANTHER" id="PTHR38791:SF11">
    <property type="entry name" value="ZN(II)2CYS6 TRANSCRIPTION FACTOR (EUROFUNG)"/>
    <property type="match status" value="1"/>
</dbReference>
<proteinExistence type="predicted"/>
<dbReference type="InterPro" id="IPR053175">
    <property type="entry name" value="DHMBA_Reg_Transcription_Factor"/>
</dbReference>
<feature type="domain" description="Zn(2)-C6 fungal-type" evidence="6">
    <location>
        <begin position="4"/>
        <end position="32"/>
    </location>
</feature>
<evidence type="ECO:0000256" key="2">
    <source>
        <dbReference type="ARBA" id="ARBA00023125"/>
    </source>
</evidence>
<dbReference type="OrthoDB" id="5380854at2759"/>
<name>A0A318ZFR7_9EURO</name>
<dbReference type="GO" id="GO:0000981">
    <property type="term" value="F:DNA-binding transcription factor activity, RNA polymerase II-specific"/>
    <property type="evidence" value="ECO:0007669"/>
    <property type="project" value="InterPro"/>
</dbReference>
<keyword evidence="3" id="KW-0804">Transcription</keyword>
<dbReference type="GO" id="GO:0009893">
    <property type="term" value="P:positive regulation of metabolic process"/>
    <property type="evidence" value="ECO:0007669"/>
    <property type="project" value="UniProtKB-ARBA"/>
</dbReference>
<keyword evidence="4" id="KW-0539">Nucleus</keyword>
<sequence>MTKGCYTCRRRRIVCDNGLPTCRKCRDAGKECLGYQKPLVWVKGGVASRGKMMGRSYDDVVQSAANQKQDSHIDTSSPSATESPDCIGPAPAPEHIDQAIDSVGTYGPSLTIQSTSQSDYIPAPWGLVDPVFKDLDGWSRHYIVHFSQYLANYLTLYSNGQNPYRALIPLVGDSSLLANVLSATGALHYAILANEDFSPGPWNAESAAPGTLLSSEDIEQAVIGSVSRRPASKVYEHFLGFKQRALQQLSQDIQDPVMRHDNRTLAAIMLLALMDAFESGDGAWKYHLEGAKKLLKTRQQRNSQQSLATQGLVSWLDDFAIDGILIIQLMGSTLARPGSLTRPFYTSSMGPAVLKRLEETSWVGCPGYLLEVIFLIHAGLYTEHESHESDHSHDLPKMVFTSPHLPANFNPLQSPAALLAHIQAFDPAAWAESMQSFLRLPDLSMRTALATIYQAAVYLYASRALSRLRLATTKQNRSRHRKQNFGLPADHAAVTDLLIRQIALIPIADPHFKCLIWPTFIAGAECADPALRPFLLDKLRSLYYDITSVNVRNAAWVLSLMWRKRDQRAAERRARKQPRRQPDPTLPAYPWTSSTADPPLATSASTTTNKNFESNDNDPNANEQGEEDDDDDFDWIQELDASRIDWLFI</sequence>
<protein>
    <recommendedName>
        <fullName evidence="6">Zn(2)-C6 fungal-type domain-containing protein</fullName>
    </recommendedName>
</protein>
<dbReference type="PROSITE" id="PS50048">
    <property type="entry name" value="ZN2_CY6_FUNGAL_2"/>
    <property type="match status" value="1"/>
</dbReference>
<evidence type="ECO:0000256" key="4">
    <source>
        <dbReference type="ARBA" id="ARBA00023242"/>
    </source>
</evidence>
<dbReference type="GeneID" id="37080390"/>